<name>B4NQ26_DROWI</name>
<dbReference type="InParanoid" id="B4NQ26"/>
<evidence type="ECO:0000256" key="2">
    <source>
        <dbReference type="SAM" id="MobiDB-lite"/>
    </source>
</evidence>
<dbReference type="PROSITE" id="PS00028">
    <property type="entry name" value="ZINC_FINGER_C2H2_1"/>
    <property type="match status" value="2"/>
</dbReference>
<feature type="domain" description="C2H2-type" evidence="3">
    <location>
        <begin position="199"/>
        <end position="226"/>
    </location>
</feature>
<evidence type="ECO:0000313" key="4">
    <source>
        <dbReference type="EMBL" id="EDW86251.1"/>
    </source>
</evidence>
<sequence>MQQNHRENSVEDDVEKSRRAVERKLMYLSEANHMAGPSRNVRARTSRGGAGEPLATAGGGAQNREASRKVPGANAAAEYAHKGKQAVKKCWQTAYPPQNATEKPSRVTGGHNVLKIESPRRNGLTPRDPLEDLDLTPSELNISRRMHDIIREAEYEEMCLMSKGGNTYGLHRLNSKPLSSYVHGQVKEQEPAPIPQPLYNCNLCAAKFNIRSLLAAHRRTHDDDFKIRFAKKRSKDSTTTLTCSNQCKFCDRKFELERTLHIHQMCHCKKISPQHRRKLQFTELAHEKKAPLPSFERNAATPNGDSGAAGDPGAINDDAFGAPHPDVSKRQLTHFTRNPIPRSILSGTERKR</sequence>
<dbReference type="STRING" id="7260.B4NQ26"/>
<organism evidence="4 5">
    <name type="scientific">Drosophila willistoni</name>
    <name type="common">Fruit fly</name>
    <dbReference type="NCBI Taxonomy" id="7260"/>
    <lineage>
        <taxon>Eukaryota</taxon>
        <taxon>Metazoa</taxon>
        <taxon>Ecdysozoa</taxon>
        <taxon>Arthropoda</taxon>
        <taxon>Hexapoda</taxon>
        <taxon>Insecta</taxon>
        <taxon>Pterygota</taxon>
        <taxon>Neoptera</taxon>
        <taxon>Endopterygota</taxon>
        <taxon>Diptera</taxon>
        <taxon>Brachycera</taxon>
        <taxon>Muscomorpha</taxon>
        <taxon>Ephydroidea</taxon>
        <taxon>Drosophilidae</taxon>
        <taxon>Drosophila</taxon>
        <taxon>Sophophora</taxon>
    </lineage>
</organism>
<dbReference type="Proteomes" id="UP000007798">
    <property type="component" value="Unassembled WGS sequence"/>
</dbReference>
<keyword evidence="1" id="KW-0479">Metal-binding</keyword>
<gene>
    <name evidence="4" type="primary">Dwil\GK16023</name>
    <name evidence="4" type="ORF">Dwil_GK16023</name>
</gene>
<accession>B4NQ26</accession>
<dbReference type="InterPro" id="IPR013087">
    <property type="entry name" value="Znf_C2H2_type"/>
</dbReference>
<dbReference type="HOGENOM" id="CLU_060624_0_0_1"/>
<dbReference type="KEGG" id="dwi:6652998"/>
<dbReference type="PhylomeDB" id="B4NQ26"/>
<dbReference type="Gene3D" id="3.30.160.60">
    <property type="entry name" value="Classic Zinc Finger"/>
    <property type="match status" value="1"/>
</dbReference>
<evidence type="ECO:0000256" key="1">
    <source>
        <dbReference type="PROSITE-ProRule" id="PRU00042"/>
    </source>
</evidence>
<keyword evidence="1" id="KW-0863">Zinc-finger</keyword>
<dbReference type="eggNOG" id="ENOG502T94C">
    <property type="taxonomic scope" value="Eukaryota"/>
</dbReference>
<evidence type="ECO:0000259" key="3">
    <source>
        <dbReference type="PROSITE" id="PS50157"/>
    </source>
</evidence>
<protein>
    <recommendedName>
        <fullName evidence="3">C2H2-type domain-containing protein</fullName>
    </recommendedName>
</protein>
<dbReference type="InterPro" id="IPR036236">
    <property type="entry name" value="Znf_C2H2_sf"/>
</dbReference>
<dbReference type="PROSITE" id="PS50157">
    <property type="entry name" value="ZINC_FINGER_C2H2_2"/>
    <property type="match status" value="1"/>
</dbReference>
<dbReference type="AlphaFoldDB" id="B4NQ26"/>
<dbReference type="SUPFAM" id="SSF57667">
    <property type="entry name" value="beta-beta-alpha zinc fingers"/>
    <property type="match status" value="1"/>
</dbReference>
<reference evidence="4 5" key="1">
    <citation type="journal article" date="2007" name="Nature">
        <title>Evolution of genes and genomes on the Drosophila phylogeny.</title>
        <authorList>
            <consortium name="Drosophila 12 Genomes Consortium"/>
            <person name="Clark A.G."/>
            <person name="Eisen M.B."/>
            <person name="Smith D.R."/>
            <person name="Bergman C.M."/>
            <person name="Oliver B."/>
            <person name="Markow T.A."/>
            <person name="Kaufman T.C."/>
            <person name="Kellis M."/>
            <person name="Gelbart W."/>
            <person name="Iyer V.N."/>
            <person name="Pollard D.A."/>
            <person name="Sackton T.B."/>
            <person name="Larracuente A.M."/>
            <person name="Singh N.D."/>
            <person name="Abad J.P."/>
            <person name="Abt D.N."/>
            <person name="Adryan B."/>
            <person name="Aguade M."/>
            <person name="Akashi H."/>
            <person name="Anderson W.W."/>
            <person name="Aquadro C.F."/>
            <person name="Ardell D.H."/>
            <person name="Arguello R."/>
            <person name="Artieri C.G."/>
            <person name="Barbash D.A."/>
            <person name="Barker D."/>
            <person name="Barsanti P."/>
            <person name="Batterham P."/>
            <person name="Batzoglou S."/>
            <person name="Begun D."/>
            <person name="Bhutkar A."/>
            <person name="Blanco E."/>
            <person name="Bosak S.A."/>
            <person name="Bradley R.K."/>
            <person name="Brand A.D."/>
            <person name="Brent M.R."/>
            <person name="Brooks A.N."/>
            <person name="Brown R.H."/>
            <person name="Butlin R.K."/>
            <person name="Caggese C."/>
            <person name="Calvi B.R."/>
            <person name="Bernardo de Carvalho A."/>
            <person name="Caspi A."/>
            <person name="Castrezana S."/>
            <person name="Celniker S.E."/>
            <person name="Chang J.L."/>
            <person name="Chapple C."/>
            <person name="Chatterji S."/>
            <person name="Chinwalla A."/>
            <person name="Civetta A."/>
            <person name="Clifton S.W."/>
            <person name="Comeron J.M."/>
            <person name="Costello J.C."/>
            <person name="Coyne J.A."/>
            <person name="Daub J."/>
            <person name="David R.G."/>
            <person name="Delcher A.L."/>
            <person name="Delehaunty K."/>
            <person name="Do C.B."/>
            <person name="Ebling H."/>
            <person name="Edwards K."/>
            <person name="Eickbush T."/>
            <person name="Evans J.D."/>
            <person name="Filipski A."/>
            <person name="Findeiss S."/>
            <person name="Freyhult E."/>
            <person name="Fulton L."/>
            <person name="Fulton R."/>
            <person name="Garcia A.C."/>
            <person name="Gardiner A."/>
            <person name="Garfield D.A."/>
            <person name="Garvin B.E."/>
            <person name="Gibson G."/>
            <person name="Gilbert D."/>
            <person name="Gnerre S."/>
            <person name="Godfrey J."/>
            <person name="Good R."/>
            <person name="Gotea V."/>
            <person name="Gravely B."/>
            <person name="Greenberg A.J."/>
            <person name="Griffiths-Jones S."/>
            <person name="Gross S."/>
            <person name="Guigo R."/>
            <person name="Gustafson E.A."/>
            <person name="Haerty W."/>
            <person name="Hahn M.W."/>
            <person name="Halligan D.L."/>
            <person name="Halpern A.L."/>
            <person name="Halter G.M."/>
            <person name="Han M.V."/>
            <person name="Heger A."/>
            <person name="Hillier L."/>
            <person name="Hinrichs A.S."/>
            <person name="Holmes I."/>
            <person name="Hoskins R.A."/>
            <person name="Hubisz M.J."/>
            <person name="Hultmark D."/>
            <person name="Huntley M.A."/>
            <person name="Jaffe D.B."/>
            <person name="Jagadeeshan S."/>
            <person name="Jeck W.R."/>
            <person name="Johnson J."/>
            <person name="Jones C.D."/>
            <person name="Jordan W.C."/>
            <person name="Karpen G.H."/>
            <person name="Kataoka E."/>
            <person name="Keightley P.D."/>
            <person name="Kheradpour P."/>
            <person name="Kirkness E.F."/>
            <person name="Koerich L.B."/>
            <person name="Kristiansen K."/>
            <person name="Kudrna D."/>
            <person name="Kulathinal R.J."/>
            <person name="Kumar S."/>
            <person name="Kwok R."/>
            <person name="Lander E."/>
            <person name="Langley C.H."/>
            <person name="Lapoint R."/>
            <person name="Lazzaro B.P."/>
            <person name="Lee S.J."/>
            <person name="Levesque L."/>
            <person name="Li R."/>
            <person name="Lin C.F."/>
            <person name="Lin M.F."/>
            <person name="Lindblad-Toh K."/>
            <person name="Llopart A."/>
            <person name="Long M."/>
            <person name="Low L."/>
            <person name="Lozovsky E."/>
            <person name="Lu J."/>
            <person name="Luo M."/>
            <person name="Machado C.A."/>
            <person name="Makalowski W."/>
            <person name="Marzo M."/>
            <person name="Matsuda M."/>
            <person name="Matzkin L."/>
            <person name="McAllister B."/>
            <person name="McBride C.S."/>
            <person name="McKernan B."/>
            <person name="McKernan K."/>
            <person name="Mendez-Lago M."/>
            <person name="Minx P."/>
            <person name="Mollenhauer M.U."/>
            <person name="Montooth K."/>
            <person name="Mount S.M."/>
            <person name="Mu X."/>
            <person name="Myers E."/>
            <person name="Negre B."/>
            <person name="Newfeld S."/>
            <person name="Nielsen R."/>
            <person name="Noor M.A."/>
            <person name="O'Grady P."/>
            <person name="Pachter L."/>
            <person name="Papaceit M."/>
            <person name="Parisi M.J."/>
            <person name="Parisi M."/>
            <person name="Parts L."/>
            <person name="Pedersen J.S."/>
            <person name="Pesole G."/>
            <person name="Phillippy A.M."/>
            <person name="Ponting C.P."/>
            <person name="Pop M."/>
            <person name="Porcelli D."/>
            <person name="Powell J.R."/>
            <person name="Prohaska S."/>
            <person name="Pruitt K."/>
            <person name="Puig M."/>
            <person name="Quesneville H."/>
            <person name="Ram K.R."/>
            <person name="Rand D."/>
            <person name="Rasmussen M.D."/>
            <person name="Reed L.K."/>
            <person name="Reenan R."/>
            <person name="Reily A."/>
            <person name="Remington K.A."/>
            <person name="Rieger T.T."/>
            <person name="Ritchie M.G."/>
            <person name="Robin C."/>
            <person name="Rogers Y.H."/>
            <person name="Rohde C."/>
            <person name="Rozas J."/>
            <person name="Rubenfield M.J."/>
            <person name="Ruiz A."/>
            <person name="Russo S."/>
            <person name="Salzberg S.L."/>
            <person name="Sanchez-Gracia A."/>
            <person name="Saranga D.J."/>
            <person name="Sato H."/>
            <person name="Schaeffer S.W."/>
            <person name="Schatz M.C."/>
            <person name="Schlenke T."/>
            <person name="Schwartz R."/>
            <person name="Segarra C."/>
            <person name="Singh R.S."/>
            <person name="Sirot L."/>
            <person name="Sirota M."/>
            <person name="Sisneros N.B."/>
            <person name="Smith C.D."/>
            <person name="Smith T.F."/>
            <person name="Spieth J."/>
            <person name="Stage D.E."/>
            <person name="Stark A."/>
            <person name="Stephan W."/>
            <person name="Strausberg R.L."/>
            <person name="Strempel S."/>
            <person name="Sturgill D."/>
            <person name="Sutton G."/>
            <person name="Sutton G.G."/>
            <person name="Tao W."/>
            <person name="Teichmann S."/>
            <person name="Tobari Y.N."/>
            <person name="Tomimura Y."/>
            <person name="Tsolas J.M."/>
            <person name="Valente V.L."/>
            <person name="Venter E."/>
            <person name="Venter J.C."/>
            <person name="Vicario S."/>
            <person name="Vieira F.G."/>
            <person name="Vilella A.J."/>
            <person name="Villasante A."/>
            <person name="Walenz B."/>
            <person name="Wang J."/>
            <person name="Wasserman M."/>
            <person name="Watts T."/>
            <person name="Wilson D."/>
            <person name="Wilson R.K."/>
            <person name="Wing R.A."/>
            <person name="Wolfner M.F."/>
            <person name="Wong A."/>
            <person name="Wong G.K."/>
            <person name="Wu C.I."/>
            <person name="Wu G."/>
            <person name="Yamamoto D."/>
            <person name="Yang H.P."/>
            <person name="Yang S.P."/>
            <person name="Yorke J.A."/>
            <person name="Yoshida K."/>
            <person name="Zdobnov E."/>
            <person name="Zhang P."/>
            <person name="Zhang Y."/>
            <person name="Zimin A.V."/>
            <person name="Baldwin J."/>
            <person name="Abdouelleil A."/>
            <person name="Abdulkadir J."/>
            <person name="Abebe A."/>
            <person name="Abera B."/>
            <person name="Abreu J."/>
            <person name="Acer S.C."/>
            <person name="Aftuck L."/>
            <person name="Alexander A."/>
            <person name="An P."/>
            <person name="Anderson E."/>
            <person name="Anderson S."/>
            <person name="Arachi H."/>
            <person name="Azer M."/>
            <person name="Bachantsang P."/>
            <person name="Barry A."/>
            <person name="Bayul T."/>
            <person name="Berlin A."/>
            <person name="Bessette D."/>
            <person name="Bloom T."/>
            <person name="Blye J."/>
            <person name="Boguslavskiy L."/>
            <person name="Bonnet C."/>
            <person name="Boukhgalter B."/>
            <person name="Bourzgui I."/>
            <person name="Brown A."/>
            <person name="Cahill P."/>
            <person name="Channer S."/>
            <person name="Cheshatsang Y."/>
            <person name="Chuda L."/>
            <person name="Citroen M."/>
            <person name="Collymore A."/>
            <person name="Cooke P."/>
            <person name="Costello M."/>
            <person name="D'Aco K."/>
            <person name="Daza R."/>
            <person name="De Haan G."/>
            <person name="DeGray S."/>
            <person name="DeMaso C."/>
            <person name="Dhargay N."/>
            <person name="Dooley K."/>
            <person name="Dooley E."/>
            <person name="Doricent M."/>
            <person name="Dorje P."/>
            <person name="Dorjee K."/>
            <person name="Dupes A."/>
            <person name="Elong R."/>
            <person name="Falk J."/>
            <person name="Farina A."/>
            <person name="Faro S."/>
            <person name="Ferguson D."/>
            <person name="Fisher S."/>
            <person name="Foley C.D."/>
            <person name="Franke A."/>
            <person name="Friedrich D."/>
            <person name="Gadbois L."/>
            <person name="Gearin G."/>
            <person name="Gearin C.R."/>
            <person name="Giannoukos G."/>
            <person name="Goode T."/>
            <person name="Graham J."/>
            <person name="Grandbois E."/>
            <person name="Grewal S."/>
            <person name="Gyaltsen K."/>
            <person name="Hafez N."/>
            <person name="Hagos B."/>
            <person name="Hall J."/>
            <person name="Henson C."/>
            <person name="Hollinger A."/>
            <person name="Honan T."/>
            <person name="Huard M.D."/>
            <person name="Hughes L."/>
            <person name="Hurhula B."/>
            <person name="Husby M.E."/>
            <person name="Kamat A."/>
            <person name="Kanga B."/>
            <person name="Kashin S."/>
            <person name="Khazanovich D."/>
            <person name="Kisner P."/>
            <person name="Lance K."/>
            <person name="Lara M."/>
            <person name="Lee W."/>
            <person name="Lennon N."/>
            <person name="Letendre F."/>
            <person name="LeVine R."/>
            <person name="Lipovsky A."/>
            <person name="Liu X."/>
            <person name="Liu J."/>
            <person name="Liu S."/>
            <person name="Lokyitsang T."/>
            <person name="Lokyitsang Y."/>
            <person name="Lubonja R."/>
            <person name="Lui A."/>
            <person name="MacDonald P."/>
            <person name="Magnisalis V."/>
            <person name="Maru K."/>
            <person name="Matthews C."/>
            <person name="McCusker W."/>
            <person name="McDonough S."/>
            <person name="Mehta T."/>
            <person name="Meldrim J."/>
            <person name="Meneus L."/>
            <person name="Mihai O."/>
            <person name="Mihalev A."/>
            <person name="Mihova T."/>
            <person name="Mittelman R."/>
            <person name="Mlenga V."/>
            <person name="Montmayeur A."/>
            <person name="Mulrain L."/>
            <person name="Navidi A."/>
            <person name="Naylor J."/>
            <person name="Negash T."/>
            <person name="Nguyen T."/>
            <person name="Nguyen N."/>
            <person name="Nicol R."/>
            <person name="Norbu C."/>
            <person name="Norbu N."/>
            <person name="Novod N."/>
            <person name="O'Neill B."/>
            <person name="Osman S."/>
            <person name="Markiewicz E."/>
            <person name="Oyono O.L."/>
            <person name="Patti C."/>
            <person name="Phunkhang P."/>
            <person name="Pierre F."/>
            <person name="Priest M."/>
            <person name="Raghuraman S."/>
            <person name="Rege F."/>
            <person name="Reyes R."/>
            <person name="Rise C."/>
            <person name="Rogov P."/>
            <person name="Ross K."/>
            <person name="Ryan E."/>
            <person name="Settipalli S."/>
            <person name="Shea T."/>
            <person name="Sherpa N."/>
            <person name="Shi L."/>
            <person name="Shih D."/>
            <person name="Sparrow T."/>
            <person name="Spaulding J."/>
            <person name="Stalker J."/>
            <person name="Stange-Thomann N."/>
            <person name="Stavropoulos S."/>
            <person name="Stone C."/>
            <person name="Strader C."/>
            <person name="Tesfaye S."/>
            <person name="Thomson T."/>
            <person name="Thoulutsang Y."/>
            <person name="Thoulutsang D."/>
            <person name="Topham K."/>
            <person name="Topping I."/>
            <person name="Tsamla T."/>
            <person name="Vassiliev H."/>
            <person name="Vo A."/>
            <person name="Wangchuk T."/>
            <person name="Wangdi T."/>
            <person name="Weiand M."/>
            <person name="Wilkinson J."/>
            <person name="Wilson A."/>
            <person name="Yadav S."/>
            <person name="Young G."/>
            <person name="Yu Q."/>
            <person name="Zembek L."/>
            <person name="Zhong D."/>
            <person name="Zimmer A."/>
            <person name="Zwirko Z."/>
            <person name="Jaffe D.B."/>
            <person name="Alvarez P."/>
            <person name="Brockman W."/>
            <person name="Butler J."/>
            <person name="Chin C."/>
            <person name="Gnerre S."/>
            <person name="Grabherr M."/>
            <person name="Kleber M."/>
            <person name="Mauceli E."/>
            <person name="MacCallum I."/>
        </authorList>
    </citation>
    <scope>NUCLEOTIDE SEQUENCE [LARGE SCALE GENOMIC DNA]</scope>
    <source>
        <strain evidence="5">Tucson 14030-0811.24</strain>
    </source>
</reference>
<dbReference type="OrthoDB" id="7860087at2759"/>
<proteinExistence type="predicted"/>
<evidence type="ECO:0000313" key="5">
    <source>
        <dbReference type="Proteomes" id="UP000007798"/>
    </source>
</evidence>
<dbReference type="EMBL" id="CH964291">
    <property type="protein sequence ID" value="EDW86251.1"/>
    <property type="molecule type" value="Genomic_DNA"/>
</dbReference>
<dbReference type="SMART" id="SM00355">
    <property type="entry name" value="ZnF_C2H2"/>
    <property type="match status" value="2"/>
</dbReference>
<keyword evidence="5" id="KW-1185">Reference proteome</keyword>
<feature type="region of interest" description="Disordered" evidence="2">
    <location>
        <begin position="28"/>
        <end position="67"/>
    </location>
</feature>
<dbReference type="OMA" id="LCHCKKI"/>
<keyword evidence="1" id="KW-0862">Zinc</keyword>
<feature type="region of interest" description="Disordered" evidence="2">
    <location>
        <begin position="287"/>
        <end position="352"/>
    </location>
</feature>
<dbReference type="GO" id="GO:0008270">
    <property type="term" value="F:zinc ion binding"/>
    <property type="evidence" value="ECO:0007669"/>
    <property type="project" value="UniProtKB-KW"/>
</dbReference>